<feature type="chain" id="PRO_5035451249" evidence="1">
    <location>
        <begin position="20"/>
        <end position="122"/>
    </location>
</feature>
<organism evidence="2 3">
    <name type="scientific">Stachybotrys elegans</name>
    <dbReference type="NCBI Taxonomy" id="80388"/>
    <lineage>
        <taxon>Eukaryota</taxon>
        <taxon>Fungi</taxon>
        <taxon>Dikarya</taxon>
        <taxon>Ascomycota</taxon>
        <taxon>Pezizomycotina</taxon>
        <taxon>Sordariomycetes</taxon>
        <taxon>Hypocreomycetidae</taxon>
        <taxon>Hypocreales</taxon>
        <taxon>Stachybotryaceae</taxon>
        <taxon>Stachybotrys</taxon>
    </lineage>
</organism>
<dbReference type="Proteomes" id="UP000813444">
    <property type="component" value="Unassembled WGS sequence"/>
</dbReference>
<accession>A0A8K0SRA6</accession>
<evidence type="ECO:0000313" key="2">
    <source>
        <dbReference type="EMBL" id="KAH7316887.1"/>
    </source>
</evidence>
<gene>
    <name evidence="2" type="ORF">B0I35DRAFT_410024</name>
</gene>
<keyword evidence="3" id="KW-1185">Reference proteome</keyword>
<keyword evidence="1" id="KW-0732">Signal</keyword>
<feature type="signal peptide" evidence="1">
    <location>
        <begin position="1"/>
        <end position="19"/>
    </location>
</feature>
<dbReference type="OrthoDB" id="5398804at2759"/>
<reference evidence="2" key="1">
    <citation type="journal article" date="2021" name="Nat. Commun.">
        <title>Genetic determinants of endophytism in the Arabidopsis root mycobiome.</title>
        <authorList>
            <person name="Mesny F."/>
            <person name="Miyauchi S."/>
            <person name="Thiergart T."/>
            <person name="Pickel B."/>
            <person name="Atanasova L."/>
            <person name="Karlsson M."/>
            <person name="Huettel B."/>
            <person name="Barry K.W."/>
            <person name="Haridas S."/>
            <person name="Chen C."/>
            <person name="Bauer D."/>
            <person name="Andreopoulos W."/>
            <person name="Pangilinan J."/>
            <person name="LaButti K."/>
            <person name="Riley R."/>
            <person name="Lipzen A."/>
            <person name="Clum A."/>
            <person name="Drula E."/>
            <person name="Henrissat B."/>
            <person name="Kohler A."/>
            <person name="Grigoriev I.V."/>
            <person name="Martin F.M."/>
            <person name="Hacquard S."/>
        </authorList>
    </citation>
    <scope>NUCLEOTIDE SEQUENCE</scope>
    <source>
        <strain evidence="2">MPI-CAGE-CH-0235</strain>
    </source>
</reference>
<sequence length="122" mass="13389">MQSASLFAGVLLLASVASSHVTPHNHKLSSRQQIDQYYLTLCEHSNYAGRCERIQAPWGICFTIIQENNNWASSSRPDNGGNCVLYDLDRCQGTSVTVSSSGISDLYPRGMDNKVSSFRCGP</sequence>
<evidence type="ECO:0000313" key="3">
    <source>
        <dbReference type="Proteomes" id="UP000813444"/>
    </source>
</evidence>
<dbReference type="AlphaFoldDB" id="A0A8K0SRA6"/>
<comment type="caution">
    <text evidence="2">The sequence shown here is derived from an EMBL/GenBank/DDBJ whole genome shotgun (WGS) entry which is preliminary data.</text>
</comment>
<proteinExistence type="predicted"/>
<dbReference type="EMBL" id="JAGPNK010000008">
    <property type="protein sequence ID" value="KAH7316887.1"/>
    <property type="molecule type" value="Genomic_DNA"/>
</dbReference>
<dbReference type="Gene3D" id="2.60.20.10">
    <property type="entry name" value="Crystallins"/>
    <property type="match status" value="1"/>
</dbReference>
<name>A0A8K0SRA6_9HYPO</name>
<protein>
    <submittedName>
        <fullName evidence="2">Uncharacterized protein</fullName>
    </submittedName>
</protein>
<evidence type="ECO:0000256" key="1">
    <source>
        <dbReference type="SAM" id="SignalP"/>
    </source>
</evidence>